<gene>
    <name evidence="1" type="ORF">SAMN05216258_101522</name>
</gene>
<name>A0A1I3C2G1_9RHOB</name>
<accession>A0A1I3C2G1</accession>
<dbReference type="EMBL" id="FOQH01000001">
    <property type="protein sequence ID" value="SFH68702.1"/>
    <property type="molecule type" value="Genomic_DNA"/>
</dbReference>
<reference evidence="1 2" key="1">
    <citation type="submission" date="2016-10" db="EMBL/GenBank/DDBJ databases">
        <authorList>
            <person name="de Groot N.N."/>
        </authorList>
    </citation>
    <scope>NUCLEOTIDE SEQUENCE [LARGE SCALE GENOMIC DNA]</scope>
    <source>
        <strain evidence="1 2">CGMCC 1.11030</strain>
    </source>
</reference>
<protein>
    <submittedName>
        <fullName evidence="1">Uncharacterized protein</fullName>
    </submittedName>
</protein>
<dbReference type="AlphaFoldDB" id="A0A1I3C2G1"/>
<dbReference type="RefSeq" id="WP_177236122.1">
    <property type="nucleotide sequence ID" value="NZ_FOQH01000001.1"/>
</dbReference>
<proteinExistence type="predicted"/>
<organism evidence="1 2">
    <name type="scientific">Albimonas pacifica</name>
    <dbReference type="NCBI Taxonomy" id="1114924"/>
    <lineage>
        <taxon>Bacteria</taxon>
        <taxon>Pseudomonadati</taxon>
        <taxon>Pseudomonadota</taxon>
        <taxon>Alphaproteobacteria</taxon>
        <taxon>Rhodobacterales</taxon>
        <taxon>Paracoccaceae</taxon>
        <taxon>Albimonas</taxon>
    </lineage>
</organism>
<keyword evidence="2" id="KW-1185">Reference proteome</keyword>
<evidence type="ECO:0000313" key="2">
    <source>
        <dbReference type="Proteomes" id="UP000199377"/>
    </source>
</evidence>
<sequence>MLRTLLRRTFSAAGLPRPTAERSDAWTALLTGDLAPLDISVERWLDRLEEAR</sequence>
<dbReference type="Proteomes" id="UP000199377">
    <property type="component" value="Unassembled WGS sequence"/>
</dbReference>
<evidence type="ECO:0000313" key="1">
    <source>
        <dbReference type="EMBL" id="SFH68702.1"/>
    </source>
</evidence>